<protein>
    <submittedName>
        <fullName evidence="2">Uncharacterized protein</fullName>
    </submittedName>
</protein>
<accession>A0A922MFR0</accession>
<organism evidence="2 3">
    <name type="scientific">Spodoptera exigua</name>
    <name type="common">Beet armyworm</name>
    <name type="synonym">Noctua fulgens</name>
    <dbReference type="NCBI Taxonomy" id="7107"/>
    <lineage>
        <taxon>Eukaryota</taxon>
        <taxon>Metazoa</taxon>
        <taxon>Ecdysozoa</taxon>
        <taxon>Arthropoda</taxon>
        <taxon>Hexapoda</taxon>
        <taxon>Insecta</taxon>
        <taxon>Pterygota</taxon>
        <taxon>Neoptera</taxon>
        <taxon>Endopterygota</taxon>
        <taxon>Lepidoptera</taxon>
        <taxon>Glossata</taxon>
        <taxon>Ditrysia</taxon>
        <taxon>Noctuoidea</taxon>
        <taxon>Noctuidae</taxon>
        <taxon>Amphipyrinae</taxon>
        <taxon>Spodoptera</taxon>
    </lineage>
</organism>
<dbReference type="Proteomes" id="UP000814243">
    <property type="component" value="Unassembled WGS sequence"/>
</dbReference>
<sequence length="168" mass="18852">MIKSELKSQKCKDYLKQNSQFNCKDDMVPTATTALQLLIAVCTINGLNSYPTRNRNPPLGILSELIGNNGKSPLIVVLSPDRGPKVFGDKTPSSLPARDESNGYHQHNKNDRHIHKQNNLENNYIIQRKIIQTSKKATTPIDCTQLNNVLTQKTIVNARETLIAVRNF</sequence>
<evidence type="ECO:0000256" key="1">
    <source>
        <dbReference type="SAM" id="MobiDB-lite"/>
    </source>
</evidence>
<proteinExistence type="predicted"/>
<dbReference type="AlphaFoldDB" id="A0A922MFR0"/>
<evidence type="ECO:0000313" key="3">
    <source>
        <dbReference type="Proteomes" id="UP000814243"/>
    </source>
</evidence>
<gene>
    <name evidence="2" type="ORF">HF086_001431</name>
</gene>
<comment type="caution">
    <text evidence="2">The sequence shown here is derived from an EMBL/GenBank/DDBJ whole genome shotgun (WGS) entry which is preliminary data.</text>
</comment>
<feature type="region of interest" description="Disordered" evidence="1">
    <location>
        <begin position="87"/>
        <end position="112"/>
    </location>
</feature>
<name>A0A922MFR0_SPOEX</name>
<dbReference type="EMBL" id="JACEFF010000538">
    <property type="protein sequence ID" value="KAH9635640.1"/>
    <property type="molecule type" value="Genomic_DNA"/>
</dbReference>
<evidence type="ECO:0000313" key="2">
    <source>
        <dbReference type="EMBL" id="KAH9635640.1"/>
    </source>
</evidence>
<reference evidence="2" key="1">
    <citation type="journal article" date="2021" name="G3 (Bethesda)">
        <title>Genome and transcriptome analysis of the beet armyworm Spodoptera exigua reveals targets for pest control. .</title>
        <authorList>
            <person name="Simon S."/>
            <person name="Breeschoten T."/>
            <person name="Jansen H.J."/>
            <person name="Dirks R.P."/>
            <person name="Schranz M.E."/>
            <person name="Ros V.I.D."/>
        </authorList>
    </citation>
    <scope>NUCLEOTIDE SEQUENCE</scope>
    <source>
        <strain evidence="2">TB_SE_WUR_2020</strain>
    </source>
</reference>